<evidence type="ECO:0000256" key="1">
    <source>
        <dbReference type="SAM" id="MobiDB-lite"/>
    </source>
</evidence>
<sequence length="77" mass="9360">MKNVQIPYELFVSLLRYHLMEDNDCLNEIRQGLEQKLDSLVRHELYAKYKTAPTQEDREKARQEYLDKRGVPDSFRW</sequence>
<dbReference type="EMBL" id="DXFG01000348">
    <property type="protein sequence ID" value="HIX39178.1"/>
    <property type="molecule type" value="Genomic_DNA"/>
</dbReference>
<evidence type="ECO:0000313" key="2">
    <source>
        <dbReference type="EMBL" id="HIX39178.1"/>
    </source>
</evidence>
<accession>A0A9D1VQN6</accession>
<dbReference type="Proteomes" id="UP000824230">
    <property type="component" value="Unassembled WGS sequence"/>
</dbReference>
<proteinExistence type="predicted"/>
<name>A0A9D1VQN6_9FIRM</name>
<protein>
    <submittedName>
        <fullName evidence="2">Complexin-2</fullName>
    </submittedName>
</protein>
<reference evidence="2" key="1">
    <citation type="journal article" date="2021" name="PeerJ">
        <title>Extensive microbial diversity within the chicken gut microbiome revealed by metagenomics and culture.</title>
        <authorList>
            <person name="Gilroy R."/>
            <person name="Ravi A."/>
            <person name="Getino M."/>
            <person name="Pursley I."/>
            <person name="Horton D.L."/>
            <person name="Alikhan N.F."/>
            <person name="Baker D."/>
            <person name="Gharbi K."/>
            <person name="Hall N."/>
            <person name="Watson M."/>
            <person name="Adriaenssens E.M."/>
            <person name="Foster-Nyarko E."/>
            <person name="Jarju S."/>
            <person name="Secka A."/>
            <person name="Antonio M."/>
            <person name="Oren A."/>
            <person name="Chaudhuri R.R."/>
            <person name="La Ragione R."/>
            <person name="Hildebrand F."/>
            <person name="Pallen M.J."/>
        </authorList>
    </citation>
    <scope>NUCLEOTIDE SEQUENCE</scope>
    <source>
        <strain evidence="2">ChiHjej12B11-1927</strain>
    </source>
</reference>
<gene>
    <name evidence="2" type="ORF">H9738_15150</name>
</gene>
<feature type="compositionally biased region" description="Basic and acidic residues" evidence="1">
    <location>
        <begin position="55"/>
        <end position="77"/>
    </location>
</feature>
<evidence type="ECO:0000313" key="3">
    <source>
        <dbReference type="Proteomes" id="UP000824230"/>
    </source>
</evidence>
<comment type="caution">
    <text evidence="2">The sequence shown here is derived from an EMBL/GenBank/DDBJ whole genome shotgun (WGS) entry which is preliminary data.</text>
</comment>
<feature type="region of interest" description="Disordered" evidence="1">
    <location>
        <begin position="53"/>
        <end position="77"/>
    </location>
</feature>
<reference evidence="2" key="2">
    <citation type="submission" date="2021-04" db="EMBL/GenBank/DDBJ databases">
        <authorList>
            <person name="Gilroy R."/>
        </authorList>
    </citation>
    <scope>NUCLEOTIDE SEQUENCE</scope>
    <source>
        <strain evidence="2">ChiHjej12B11-1927</strain>
    </source>
</reference>
<organism evidence="2 3">
    <name type="scientific">Candidatus Blautia pullistercoris</name>
    <dbReference type="NCBI Taxonomy" id="2838499"/>
    <lineage>
        <taxon>Bacteria</taxon>
        <taxon>Bacillati</taxon>
        <taxon>Bacillota</taxon>
        <taxon>Clostridia</taxon>
        <taxon>Lachnospirales</taxon>
        <taxon>Lachnospiraceae</taxon>
        <taxon>Blautia</taxon>
    </lineage>
</organism>
<dbReference type="AlphaFoldDB" id="A0A9D1VQN6"/>